<comment type="caution">
    <text evidence="2">The sequence shown here is derived from an EMBL/GenBank/DDBJ whole genome shotgun (WGS) entry which is preliminary data.</text>
</comment>
<dbReference type="RefSeq" id="WP_186085295.1">
    <property type="nucleotide sequence ID" value="NZ_BMDB01000001.1"/>
</dbReference>
<keyword evidence="3" id="KW-1185">Reference proteome</keyword>
<dbReference type="GO" id="GO:0051213">
    <property type="term" value="F:dioxygenase activity"/>
    <property type="evidence" value="ECO:0007669"/>
    <property type="project" value="UniProtKB-KW"/>
</dbReference>
<sequence>MNFHKDNAHVTNITLNIQDLNKQKDFYINVLGMKLIEESDSGFVAGFDGSTHTFTFEVLENGRVAAQSEAGLFHIAILLPTRADLGRFIKYMFGRQIPLSGGDHLVSEATYLVDPEGNGIEVYVDRDPDTWTWSNGQVAMDTLALDFAGIVESSGNTEWAGMPEGTMIGHLHLKGGESINPEFYGKYGFEIATKVMSAYFMGSNKYHHHIAVNQWQSNKARIDPAHTYGLKSFNISVPDAKSETVETPEGIEMIVN</sequence>
<keyword evidence="2" id="KW-0560">Oxidoreductase</keyword>
<keyword evidence="2" id="KW-0223">Dioxygenase</keyword>
<feature type="domain" description="VOC" evidence="1">
    <location>
        <begin position="9"/>
        <end position="125"/>
    </location>
</feature>
<gene>
    <name evidence="2" type="primary">catE</name>
    <name evidence="2" type="ORF">JEOSCH030_00408</name>
</gene>
<dbReference type="PANTHER" id="PTHR43279:SF1">
    <property type="entry name" value="CATECHOL-2,3-DIOXYGENASE"/>
    <property type="match status" value="1"/>
</dbReference>
<protein>
    <submittedName>
        <fullName evidence="2">Catechol-2,3-dioxygenase</fullName>
    </submittedName>
</protein>
<name>A0A6V7R617_9BACL</name>
<dbReference type="PROSITE" id="PS51819">
    <property type="entry name" value="VOC"/>
    <property type="match status" value="1"/>
</dbReference>
<evidence type="ECO:0000259" key="1">
    <source>
        <dbReference type="PROSITE" id="PS51819"/>
    </source>
</evidence>
<dbReference type="AlphaFoldDB" id="A0A6V7R617"/>
<dbReference type="PANTHER" id="PTHR43279">
    <property type="entry name" value="CATECHOL-2,3-DIOXYGENASE"/>
    <property type="match status" value="1"/>
</dbReference>
<proteinExistence type="predicted"/>
<accession>A0A6V7R617</accession>
<organism evidence="2 3">
    <name type="scientific">Phocicoccus schoeneichii</name>
    <dbReference type="NCBI Taxonomy" id="1812261"/>
    <lineage>
        <taxon>Bacteria</taxon>
        <taxon>Bacillati</taxon>
        <taxon>Bacillota</taxon>
        <taxon>Bacilli</taxon>
        <taxon>Bacillales</taxon>
        <taxon>Salinicoccaceae</taxon>
        <taxon>Phocicoccus</taxon>
    </lineage>
</organism>
<dbReference type="EMBL" id="CAJEWE010000006">
    <property type="protein sequence ID" value="CAD2072756.1"/>
    <property type="molecule type" value="Genomic_DNA"/>
</dbReference>
<dbReference type="Proteomes" id="UP000521032">
    <property type="component" value="Unassembled WGS sequence"/>
</dbReference>
<dbReference type="InterPro" id="IPR037523">
    <property type="entry name" value="VOC_core"/>
</dbReference>
<evidence type="ECO:0000313" key="3">
    <source>
        <dbReference type="Proteomes" id="UP000521032"/>
    </source>
</evidence>
<dbReference type="Gene3D" id="3.10.180.10">
    <property type="entry name" value="2,3-Dihydroxybiphenyl 1,2-Dioxygenase, domain 1"/>
    <property type="match status" value="1"/>
</dbReference>
<dbReference type="Pfam" id="PF00903">
    <property type="entry name" value="Glyoxalase"/>
    <property type="match status" value="1"/>
</dbReference>
<reference evidence="2 3" key="1">
    <citation type="submission" date="2020-07" db="EMBL/GenBank/DDBJ databases">
        <authorList>
            <person name="Criscuolo A."/>
        </authorList>
    </citation>
    <scope>NUCLEOTIDE SEQUENCE [LARGE SCALE GENOMIC DNA]</scope>
    <source>
        <strain evidence="3">CIP 111030</strain>
    </source>
</reference>
<evidence type="ECO:0000313" key="2">
    <source>
        <dbReference type="EMBL" id="CAD2072756.1"/>
    </source>
</evidence>
<dbReference type="InterPro" id="IPR029068">
    <property type="entry name" value="Glyas_Bleomycin-R_OHBP_Dase"/>
</dbReference>
<dbReference type="SUPFAM" id="SSF54593">
    <property type="entry name" value="Glyoxalase/Bleomycin resistance protein/Dihydroxybiphenyl dioxygenase"/>
    <property type="match status" value="1"/>
</dbReference>
<dbReference type="InterPro" id="IPR004360">
    <property type="entry name" value="Glyas_Fos-R_dOase_dom"/>
</dbReference>